<evidence type="ECO:0000313" key="2">
    <source>
        <dbReference type="Proteomes" id="UP001165136"/>
    </source>
</evidence>
<dbReference type="RefSeq" id="WP_027943280.1">
    <property type="nucleotide sequence ID" value="NZ_BSTI01000005.1"/>
</dbReference>
<evidence type="ECO:0000313" key="1">
    <source>
        <dbReference type="EMBL" id="GLY66180.1"/>
    </source>
</evidence>
<name>A0A9W6R0G5_9PSEU</name>
<dbReference type="AlphaFoldDB" id="A0A9W6R0G5"/>
<proteinExistence type="predicted"/>
<sequence length="71" mass="7683">MNDEGVIIDCGRCVLRGISCSDCVIGVLVDVPRPVEWDEAELRAVETLAEAGLVPKLRFAPAWMARGDRAA</sequence>
<keyword evidence="2" id="KW-1185">Reference proteome</keyword>
<organism evidence="1 2">
    <name type="scientific">Amycolatopsis taiwanensis</name>
    <dbReference type="NCBI Taxonomy" id="342230"/>
    <lineage>
        <taxon>Bacteria</taxon>
        <taxon>Bacillati</taxon>
        <taxon>Actinomycetota</taxon>
        <taxon>Actinomycetes</taxon>
        <taxon>Pseudonocardiales</taxon>
        <taxon>Pseudonocardiaceae</taxon>
        <taxon>Amycolatopsis</taxon>
    </lineage>
</organism>
<comment type="caution">
    <text evidence="1">The sequence shown here is derived from an EMBL/GenBank/DDBJ whole genome shotgun (WGS) entry which is preliminary data.</text>
</comment>
<accession>A0A9W6R0G5</accession>
<dbReference type="Proteomes" id="UP001165136">
    <property type="component" value="Unassembled WGS sequence"/>
</dbReference>
<dbReference type="EMBL" id="BSTI01000005">
    <property type="protein sequence ID" value="GLY66180.1"/>
    <property type="molecule type" value="Genomic_DNA"/>
</dbReference>
<protein>
    <submittedName>
        <fullName evidence="1">Uncharacterized protein</fullName>
    </submittedName>
</protein>
<gene>
    <name evidence="1" type="ORF">Atai01_27990</name>
</gene>
<reference evidence="1" key="1">
    <citation type="submission" date="2023-03" db="EMBL/GenBank/DDBJ databases">
        <title>Amycolatopsis taiwanensis NBRC 103393.</title>
        <authorList>
            <person name="Ichikawa N."/>
            <person name="Sato H."/>
            <person name="Tonouchi N."/>
        </authorList>
    </citation>
    <scope>NUCLEOTIDE SEQUENCE</scope>
    <source>
        <strain evidence="1">NBRC 103393</strain>
    </source>
</reference>